<dbReference type="InParanoid" id="A0A5C3P866"/>
<protein>
    <recommendedName>
        <fullName evidence="3">HNH nuclease domain-containing protein</fullName>
    </recommendedName>
</protein>
<gene>
    <name evidence="1" type="ORF">K466DRAFT_601456</name>
</gene>
<accession>A0A5C3P866</accession>
<dbReference type="STRING" id="1314778.A0A5C3P866"/>
<reference evidence="1 2" key="1">
    <citation type="journal article" date="2019" name="Nat. Ecol. Evol.">
        <title>Megaphylogeny resolves global patterns of mushroom evolution.</title>
        <authorList>
            <person name="Varga T."/>
            <person name="Krizsan K."/>
            <person name="Foldi C."/>
            <person name="Dima B."/>
            <person name="Sanchez-Garcia M."/>
            <person name="Sanchez-Ramirez S."/>
            <person name="Szollosi G.J."/>
            <person name="Szarkandi J.G."/>
            <person name="Papp V."/>
            <person name="Albert L."/>
            <person name="Andreopoulos W."/>
            <person name="Angelini C."/>
            <person name="Antonin V."/>
            <person name="Barry K.W."/>
            <person name="Bougher N.L."/>
            <person name="Buchanan P."/>
            <person name="Buyck B."/>
            <person name="Bense V."/>
            <person name="Catcheside P."/>
            <person name="Chovatia M."/>
            <person name="Cooper J."/>
            <person name="Damon W."/>
            <person name="Desjardin D."/>
            <person name="Finy P."/>
            <person name="Geml J."/>
            <person name="Haridas S."/>
            <person name="Hughes K."/>
            <person name="Justo A."/>
            <person name="Karasinski D."/>
            <person name="Kautmanova I."/>
            <person name="Kiss B."/>
            <person name="Kocsube S."/>
            <person name="Kotiranta H."/>
            <person name="LaButti K.M."/>
            <person name="Lechner B.E."/>
            <person name="Liimatainen K."/>
            <person name="Lipzen A."/>
            <person name="Lukacs Z."/>
            <person name="Mihaltcheva S."/>
            <person name="Morgado L.N."/>
            <person name="Niskanen T."/>
            <person name="Noordeloos M.E."/>
            <person name="Ohm R.A."/>
            <person name="Ortiz-Santana B."/>
            <person name="Ovrebo C."/>
            <person name="Racz N."/>
            <person name="Riley R."/>
            <person name="Savchenko A."/>
            <person name="Shiryaev A."/>
            <person name="Soop K."/>
            <person name="Spirin V."/>
            <person name="Szebenyi C."/>
            <person name="Tomsovsky M."/>
            <person name="Tulloss R.E."/>
            <person name="Uehling J."/>
            <person name="Grigoriev I.V."/>
            <person name="Vagvolgyi C."/>
            <person name="Papp T."/>
            <person name="Martin F.M."/>
            <person name="Miettinen O."/>
            <person name="Hibbett D.S."/>
            <person name="Nagy L.G."/>
        </authorList>
    </citation>
    <scope>NUCLEOTIDE SEQUENCE [LARGE SCALE GENOMIC DNA]</scope>
    <source>
        <strain evidence="1 2">HHB13444</strain>
    </source>
</reference>
<organism evidence="1 2">
    <name type="scientific">Polyporus arcularius HHB13444</name>
    <dbReference type="NCBI Taxonomy" id="1314778"/>
    <lineage>
        <taxon>Eukaryota</taxon>
        <taxon>Fungi</taxon>
        <taxon>Dikarya</taxon>
        <taxon>Basidiomycota</taxon>
        <taxon>Agaricomycotina</taxon>
        <taxon>Agaricomycetes</taxon>
        <taxon>Polyporales</taxon>
        <taxon>Polyporaceae</taxon>
        <taxon>Polyporus</taxon>
    </lineage>
</organism>
<evidence type="ECO:0000313" key="1">
    <source>
        <dbReference type="EMBL" id="TFK85117.1"/>
    </source>
</evidence>
<name>A0A5C3P866_9APHY</name>
<keyword evidence="2" id="KW-1185">Reference proteome</keyword>
<dbReference type="Proteomes" id="UP000308197">
    <property type="component" value="Unassembled WGS sequence"/>
</dbReference>
<dbReference type="AlphaFoldDB" id="A0A5C3P866"/>
<dbReference type="EMBL" id="ML211273">
    <property type="protein sequence ID" value="TFK85117.1"/>
    <property type="molecule type" value="Genomic_DNA"/>
</dbReference>
<evidence type="ECO:0000313" key="2">
    <source>
        <dbReference type="Proteomes" id="UP000308197"/>
    </source>
</evidence>
<sequence>MAQWSSEACPLPDEQTARDHLLQEFPCLQKRDDVLQNVMGVYAKVLQAERGAEEDRLDLVRTRLVGYFILYSPTPQALVAFVDELRSIAGGAEAFKHSCYRLGDEVLEQFVRPFRVRRCDQITRTVVGTDYPSILVKTNMKELLEEVPNDALYARLAALFRDCYRCQVTRTVDYDTFTYKPQDRERKHLDGRVGITEPRHIIPDFDYDPCPWKDSPLRNELQWKFWERFGHPELRDELSGRIHRPENVVTLRLDICEMVDDLQLCLKPVQGKIGTFDIFVFGRNATRLKDVRGIPDRRTFHLNAAVDIIPKPELKYFRILATCCFIANLSGAMEYNDVDSQLVE</sequence>
<evidence type="ECO:0008006" key="3">
    <source>
        <dbReference type="Google" id="ProtNLM"/>
    </source>
</evidence>
<proteinExistence type="predicted"/>